<dbReference type="PRINTS" id="PR00344">
    <property type="entry name" value="BCTRLSENSOR"/>
</dbReference>
<keyword evidence="7" id="KW-0902">Two-component regulatory system</keyword>
<dbReference type="InterPro" id="IPR013656">
    <property type="entry name" value="PAS_4"/>
</dbReference>
<dbReference type="InterPro" id="IPR003594">
    <property type="entry name" value="HATPase_dom"/>
</dbReference>
<evidence type="ECO:0000256" key="1">
    <source>
        <dbReference type="ARBA" id="ARBA00000085"/>
    </source>
</evidence>
<dbReference type="InterPro" id="IPR004358">
    <property type="entry name" value="Sig_transdc_His_kin-like_C"/>
</dbReference>
<evidence type="ECO:0000256" key="4">
    <source>
        <dbReference type="ARBA" id="ARBA00022553"/>
    </source>
</evidence>
<dbReference type="SMART" id="SM00387">
    <property type="entry name" value="HATPase_c"/>
    <property type="match status" value="1"/>
</dbReference>
<keyword evidence="8" id="KW-0472">Membrane</keyword>
<dbReference type="InterPro" id="IPR005467">
    <property type="entry name" value="His_kinase_dom"/>
</dbReference>
<reference evidence="14 15" key="1">
    <citation type="submission" date="2020-03" db="EMBL/GenBank/DDBJ databases">
        <title>Two novel Motilibacter sp.</title>
        <authorList>
            <person name="Liu S."/>
        </authorList>
    </citation>
    <scope>NUCLEOTIDE SEQUENCE [LARGE SCALE GENOMIC DNA]</scope>
    <source>
        <strain evidence="14 15">E257</strain>
    </source>
</reference>
<feature type="domain" description="Histidine kinase" evidence="11">
    <location>
        <begin position="167"/>
        <end position="385"/>
    </location>
</feature>
<comment type="subcellular location">
    <subcellularLocation>
        <location evidence="2">Cell membrane</location>
    </subcellularLocation>
</comment>
<keyword evidence="15" id="KW-1185">Reference proteome</keyword>
<dbReference type="PROSITE" id="PS50113">
    <property type="entry name" value="PAC"/>
    <property type="match status" value="2"/>
</dbReference>
<dbReference type="PANTHER" id="PTHR42878:SF15">
    <property type="entry name" value="BACTERIOPHYTOCHROME"/>
    <property type="match status" value="1"/>
</dbReference>
<dbReference type="RefSeq" id="WP_166284586.1">
    <property type="nucleotide sequence ID" value="NZ_JAANNP010000095.1"/>
</dbReference>
<evidence type="ECO:0000256" key="3">
    <source>
        <dbReference type="ARBA" id="ARBA00012438"/>
    </source>
</evidence>
<keyword evidence="10" id="KW-0175">Coiled coil</keyword>
<dbReference type="PANTHER" id="PTHR42878">
    <property type="entry name" value="TWO-COMPONENT HISTIDINE KINASE"/>
    <property type="match status" value="1"/>
</dbReference>
<feature type="domain" description="PAC" evidence="13">
    <location>
        <begin position="1"/>
        <end position="21"/>
    </location>
</feature>
<dbReference type="PROSITE" id="PS50112">
    <property type="entry name" value="PAS"/>
    <property type="match status" value="1"/>
</dbReference>
<dbReference type="PROSITE" id="PS50109">
    <property type="entry name" value="HIS_KIN"/>
    <property type="match status" value="1"/>
</dbReference>
<evidence type="ECO:0000256" key="5">
    <source>
        <dbReference type="ARBA" id="ARBA00022679"/>
    </source>
</evidence>
<dbReference type="Proteomes" id="UP000800981">
    <property type="component" value="Unassembled WGS sequence"/>
</dbReference>
<dbReference type="InterPro" id="IPR001610">
    <property type="entry name" value="PAC"/>
</dbReference>
<name>A0ABX0GZ71_9ACTN</name>
<dbReference type="InterPro" id="IPR000700">
    <property type="entry name" value="PAS-assoc_C"/>
</dbReference>
<evidence type="ECO:0000256" key="6">
    <source>
        <dbReference type="ARBA" id="ARBA00022777"/>
    </source>
</evidence>
<dbReference type="SMART" id="SM00091">
    <property type="entry name" value="PAS"/>
    <property type="match status" value="1"/>
</dbReference>
<evidence type="ECO:0000313" key="15">
    <source>
        <dbReference type="Proteomes" id="UP000800981"/>
    </source>
</evidence>
<dbReference type="SMART" id="SM00388">
    <property type="entry name" value="HisKA"/>
    <property type="match status" value="1"/>
</dbReference>
<dbReference type="Pfam" id="PF00512">
    <property type="entry name" value="HisKA"/>
    <property type="match status" value="1"/>
</dbReference>
<comment type="caution">
    <text evidence="14">The sequence shown here is derived from an EMBL/GenBank/DDBJ whole genome shotgun (WGS) entry which is preliminary data.</text>
</comment>
<evidence type="ECO:0000256" key="7">
    <source>
        <dbReference type="ARBA" id="ARBA00023012"/>
    </source>
</evidence>
<sequence length="402" mass="42074">RVHAAIRDITERRRLEQELRSLAGIVAGARDAIVSVDTGGHITSWNQAAEELYGYGAATALGAHVATLAPADDHRLSDWLARAVAGDPVEPMDSVGRRRDGSTVDVSVTVSPVLDAAGGVVGASLAARDITEQRAARERLAAANAELADANDALQQVNGELDRFTGSVAHDLKNPITTVAGYAELLHDLGGFAPDSLEANAVAAIQRGADRMRTLIDGLLTYARVSSEPLALEPVDLAAVVADITLDLANVLSRSGGTIRAGSLPTITGHPVLTRQVLANLLSNAVKYVAPGVPPRVDVTAEHDGYGWEIRVADNGIGIPADARERVFRMFHRETTEGYEGTGIGLATCRRIVERHAGKLWISDGAGDGASVDGSVLHLWLPAPQPGDGSEAAVALPPARNG</sequence>
<dbReference type="SUPFAM" id="SSF55785">
    <property type="entry name" value="PYP-like sensor domain (PAS domain)"/>
    <property type="match status" value="1"/>
</dbReference>
<dbReference type="SUPFAM" id="SSF47384">
    <property type="entry name" value="Homodimeric domain of signal transducing histidine kinase"/>
    <property type="match status" value="1"/>
</dbReference>
<proteinExistence type="predicted"/>
<dbReference type="Gene3D" id="3.30.565.10">
    <property type="entry name" value="Histidine kinase-like ATPase, C-terminal domain"/>
    <property type="match status" value="1"/>
</dbReference>
<comment type="catalytic activity">
    <reaction evidence="1">
        <text>ATP + protein L-histidine = ADP + protein N-phospho-L-histidine.</text>
        <dbReference type="EC" id="2.7.13.3"/>
    </reaction>
</comment>
<organism evidence="14 15">
    <name type="scientific">Motilibacter deserti</name>
    <dbReference type="NCBI Taxonomy" id="2714956"/>
    <lineage>
        <taxon>Bacteria</taxon>
        <taxon>Bacillati</taxon>
        <taxon>Actinomycetota</taxon>
        <taxon>Actinomycetes</taxon>
        <taxon>Motilibacterales</taxon>
        <taxon>Motilibacteraceae</taxon>
        <taxon>Motilibacter</taxon>
    </lineage>
</organism>
<dbReference type="Pfam" id="PF08448">
    <property type="entry name" value="PAS_4"/>
    <property type="match status" value="1"/>
</dbReference>
<accession>A0ABX0GZ71</accession>
<dbReference type="Gene3D" id="1.10.287.130">
    <property type="match status" value="1"/>
</dbReference>
<dbReference type="InterPro" id="IPR050351">
    <property type="entry name" value="BphY/WalK/GraS-like"/>
</dbReference>
<dbReference type="Gene3D" id="3.30.450.20">
    <property type="entry name" value="PAS domain"/>
    <property type="match status" value="1"/>
</dbReference>
<dbReference type="CDD" id="cd00082">
    <property type="entry name" value="HisKA"/>
    <property type="match status" value="1"/>
</dbReference>
<evidence type="ECO:0000259" key="12">
    <source>
        <dbReference type="PROSITE" id="PS50112"/>
    </source>
</evidence>
<dbReference type="InterPro" id="IPR003661">
    <property type="entry name" value="HisK_dim/P_dom"/>
</dbReference>
<dbReference type="InterPro" id="IPR036097">
    <property type="entry name" value="HisK_dim/P_sf"/>
</dbReference>
<dbReference type="InterPro" id="IPR035965">
    <property type="entry name" value="PAS-like_dom_sf"/>
</dbReference>
<dbReference type="CDD" id="cd00130">
    <property type="entry name" value="PAS"/>
    <property type="match status" value="1"/>
</dbReference>
<evidence type="ECO:0000259" key="11">
    <source>
        <dbReference type="PROSITE" id="PS50109"/>
    </source>
</evidence>
<protein>
    <recommendedName>
        <fullName evidence="9">Sensor-like histidine kinase SenX3</fullName>
        <ecNumber evidence="3">2.7.13.3</ecNumber>
    </recommendedName>
</protein>
<dbReference type="InterPro" id="IPR000014">
    <property type="entry name" value="PAS"/>
</dbReference>
<evidence type="ECO:0000313" key="14">
    <source>
        <dbReference type="EMBL" id="NHC16117.1"/>
    </source>
</evidence>
<keyword evidence="6" id="KW-0418">Kinase</keyword>
<evidence type="ECO:0000256" key="2">
    <source>
        <dbReference type="ARBA" id="ARBA00004236"/>
    </source>
</evidence>
<keyword evidence="4" id="KW-0597">Phosphoprotein</keyword>
<evidence type="ECO:0000259" key="13">
    <source>
        <dbReference type="PROSITE" id="PS50113"/>
    </source>
</evidence>
<dbReference type="Pfam" id="PF02518">
    <property type="entry name" value="HATPase_c"/>
    <property type="match status" value="1"/>
</dbReference>
<dbReference type="NCBIfam" id="TIGR00229">
    <property type="entry name" value="sensory_box"/>
    <property type="match status" value="1"/>
</dbReference>
<keyword evidence="5" id="KW-0808">Transferase</keyword>
<dbReference type="EMBL" id="JAANNP010000095">
    <property type="protein sequence ID" value="NHC16117.1"/>
    <property type="molecule type" value="Genomic_DNA"/>
</dbReference>
<feature type="coiled-coil region" evidence="10">
    <location>
        <begin position="133"/>
        <end position="160"/>
    </location>
</feature>
<dbReference type="EC" id="2.7.13.3" evidence="3"/>
<dbReference type="SUPFAM" id="SSF55874">
    <property type="entry name" value="ATPase domain of HSP90 chaperone/DNA topoisomerase II/histidine kinase"/>
    <property type="match status" value="1"/>
</dbReference>
<evidence type="ECO:0000256" key="9">
    <source>
        <dbReference type="ARBA" id="ARBA00039401"/>
    </source>
</evidence>
<gene>
    <name evidence="14" type="ORF">G9H71_20225</name>
</gene>
<evidence type="ECO:0000256" key="10">
    <source>
        <dbReference type="SAM" id="Coils"/>
    </source>
</evidence>
<dbReference type="InterPro" id="IPR036890">
    <property type="entry name" value="HATPase_C_sf"/>
</dbReference>
<feature type="domain" description="PAS" evidence="12">
    <location>
        <begin position="18"/>
        <end position="87"/>
    </location>
</feature>
<feature type="non-terminal residue" evidence="14">
    <location>
        <position position="1"/>
    </location>
</feature>
<evidence type="ECO:0000256" key="8">
    <source>
        <dbReference type="ARBA" id="ARBA00023136"/>
    </source>
</evidence>
<dbReference type="SMART" id="SM00086">
    <property type="entry name" value="PAC"/>
    <property type="match status" value="1"/>
</dbReference>
<feature type="domain" description="PAC" evidence="13">
    <location>
        <begin position="90"/>
        <end position="142"/>
    </location>
</feature>